<protein>
    <submittedName>
        <fullName evidence="7">Methyltransferase</fullName>
    </submittedName>
</protein>
<dbReference type="GO" id="GO:0046983">
    <property type="term" value="F:protein dimerization activity"/>
    <property type="evidence" value="ECO:0007669"/>
    <property type="project" value="InterPro"/>
</dbReference>
<reference evidence="8" key="1">
    <citation type="submission" date="2016-10" db="EMBL/GenBank/DDBJ databases">
        <title>Comparative genomics uncovers the prolific and rare metabolic potential of the cyanobacterial genus Moorea.</title>
        <authorList>
            <person name="Leao T."/>
            <person name="Castelao G."/>
            <person name="Korobeynikov A."/>
            <person name="Monroe E.A."/>
            <person name="Podell S."/>
            <person name="Glukhov E."/>
            <person name="Allen E."/>
            <person name="Gerwick W.H."/>
            <person name="Gerwick L."/>
        </authorList>
    </citation>
    <scope>NUCLEOTIDE SEQUENCE [LARGE SCALE GENOMIC DNA]</scope>
    <source>
        <strain evidence="8">PAL-8-15-08-1</strain>
    </source>
</reference>
<dbReference type="Gene3D" id="1.10.10.10">
    <property type="entry name" value="Winged helix-like DNA-binding domain superfamily/Winged helix DNA-binding domain"/>
    <property type="match status" value="1"/>
</dbReference>
<dbReference type="STRING" id="1458985.BJP34_11750"/>
<dbReference type="PANTHER" id="PTHR43712:SF2">
    <property type="entry name" value="O-METHYLTRANSFERASE CICE"/>
    <property type="match status" value="1"/>
</dbReference>
<proteinExistence type="predicted"/>
<dbReference type="PROSITE" id="PS51683">
    <property type="entry name" value="SAM_OMT_II"/>
    <property type="match status" value="1"/>
</dbReference>
<dbReference type="GO" id="GO:0008171">
    <property type="term" value="F:O-methyltransferase activity"/>
    <property type="evidence" value="ECO:0007669"/>
    <property type="project" value="InterPro"/>
</dbReference>
<evidence type="ECO:0000259" key="6">
    <source>
        <dbReference type="Pfam" id="PF08100"/>
    </source>
</evidence>
<organism evidence="7 8">
    <name type="scientific">Moorena producens PAL-8-15-08-1</name>
    <dbReference type="NCBI Taxonomy" id="1458985"/>
    <lineage>
        <taxon>Bacteria</taxon>
        <taxon>Bacillati</taxon>
        <taxon>Cyanobacteriota</taxon>
        <taxon>Cyanophyceae</taxon>
        <taxon>Coleofasciculales</taxon>
        <taxon>Coleofasciculaceae</taxon>
        <taxon>Moorena</taxon>
    </lineage>
</organism>
<dbReference type="RefSeq" id="WP_070392512.1">
    <property type="nucleotide sequence ID" value="NZ_CP017599.1"/>
</dbReference>
<dbReference type="PANTHER" id="PTHR43712">
    <property type="entry name" value="PUTATIVE (AFU_ORTHOLOGUE AFUA_4G14580)-RELATED"/>
    <property type="match status" value="1"/>
</dbReference>
<evidence type="ECO:0000256" key="2">
    <source>
        <dbReference type="ARBA" id="ARBA00022679"/>
    </source>
</evidence>
<evidence type="ECO:0000313" key="8">
    <source>
        <dbReference type="Proteomes" id="UP000177870"/>
    </source>
</evidence>
<keyword evidence="1 7" id="KW-0489">Methyltransferase</keyword>
<evidence type="ECO:0000313" key="7">
    <source>
        <dbReference type="EMBL" id="AOX00041.1"/>
    </source>
</evidence>
<dbReference type="SUPFAM" id="SSF53335">
    <property type="entry name" value="S-adenosyl-L-methionine-dependent methyltransferases"/>
    <property type="match status" value="1"/>
</dbReference>
<feature type="active site" description="Proton acceptor" evidence="4">
    <location>
        <position position="248"/>
    </location>
</feature>
<dbReference type="Pfam" id="PF00891">
    <property type="entry name" value="Methyltransf_2"/>
    <property type="match status" value="1"/>
</dbReference>
<evidence type="ECO:0000256" key="4">
    <source>
        <dbReference type="PIRSR" id="PIRSR005739-1"/>
    </source>
</evidence>
<dbReference type="OrthoDB" id="7418600at2"/>
<dbReference type="InterPro" id="IPR036388">
    <property type="entry name" value="WH-like_DNA-bd_sf"/>
</dbReference>
<name>A0A1D8TQU3_9CYAN</name>
<evidence type="ECO:0000259" key="5">
    <source>
        <dbReference type="Pfam" id="PF00891"/>
    </source>
</evidence>
<accession>A0A1D8TQU3</accession>
<dbReference type="InterPro" id="IPR012967">
    <property type="entry name" value="COMT_dimerisation"/>
</dbReference>
<dbReference type="Gene3D" id="3.40.50.150">
    <property type="entry name" value="Vaccinia Virus protein VP39"/>
    <property type="match status" value="1"/>
</dbReference>
<keyword evidence="3" id="KW-0949">S-adenosyl-L-methionine</keyword>
<feature type="domain" description="O-methyltransferase C-terminal" evidence="5">
    <location>
        <begin position="112"/>
        <end position="320"/>
    </location>
</feature>
<dbReference type="AlphaFoldDB" id="A0A1D8TQU3"/>
<dbReference type="InterPro" id="IPR001077">
    <property type="entry name" value="COMT_C"/>
</dbReference>
<dbReference type="EMBL" id="CP017599">
    <property type="protein sequence ID" value="AOX00041.1"/>
    <property type="molecule type" value="Genomic_DNA"/>
</dbReference>
<evidence type="ECO:0000256" key="3">
    <source>
        <dbReference type="ARBA" id="ARBA00022691"/>
    </source>
</evidence>
<dbReference type="Proteomes" id="UP000177870">
    <property type="component" value="Chromosome"/>
</dbReference>
<dbReference type="Pfam" id="PF08100">
    <property type="entry name" value="Dimerisation"/>
    <property type="match status" value="1"/>
</dbReference>
<dbReference type="SUPFAM" id="SSF46785">
    <property type="entry name" value="Winged helix' DNA-binding domain"/>
    <property type="match status" value="1"/>
</dbReference>
<evidence type="ECO:0000256" key="1">
    <source>
        <dbReference type="ARBA" id="ARBA00022603"/>
    </source>
</evidence>
<gene>
    <name evidence="7" type="ORF">BJP34_11750</name>
</gene>
<dbReference type="GO" id="GO:0032259">
    <property type="term" value="P:methylation"/>
    <property type="evidence" value="ECO:0007669"/>
    <property type="project" value="UniProtKB-KW"/>
</dbReference>
<sequence length="339" mass="37600">MEAVTKQLVPDKLLELGFAFSASKTFLSAVEMGVFTELAQSSMTAAELTEKLGLHPRSARDFLDALVALKVLDYSDNAYSNTPESDLFLDRSKPSYIGGYLEMYNTRLYRFWGSLTEGLRSGKPQNEAKNGEDFFGTLYQDPARLKLFLEAMSGVSMGVAQAIAEKFPWEKFQTFIDIGTAQGQLPVTVALSHDHLHGGGFDLPVVRPIYEEYVASRGLSQRLHFHGGDFFQDMLPSADVLVMGQILHDWNLEQKHLLIAKAYEVLPTGGALIVYDALIDDQRCQNTFGLLMSLNMLIETFGGFDYTGADCCAWMDKVGFKDTYTKPLVGAYSMAVGIK</sequence>
<feature type="domain" description="O-methyltransferase dimerisation" evidence="6">
    <location>
        <begin position="15"/>
        <end position="90"/>
    </location>
</feature>
<dbReference type="InterPro" id="IPR016461">
    <property type="entry name" value="COMT-like"/>
</dbReference>
<dbReference type="KEGG" id="mpro:BJP34_11750"/>
<keyword evidence="2 7" id="KW-0808">Transferase</keyword>
<dbReference type="InterPro" id="IPR029063">
    <property type="entry name" value="SAM-dependent_MTases_sf"/>
</dbReference>
<dbReference type="InterPro" id="IPR036390">
    <property type="entry name" value="WH_DNA-bd_sf"/>
</dbReference>
<dbReference type="PIRSF" id="PIRSF005739">
    <property type="entry name" value="O-mtase"/>
    <property type="match status" value="1"/>
</dbReference>